<dbReference type="GO" id="GO:0008270">
    <property type="term" value="F:zinc ion binding"/>
    <property type="evidence" value="ECO:0007669"/>
    <property type="project" value="UniProtKB-KW"/>
</dbReference>
<dbReference type="PANTHER" id="PTHR46600">
    <property type="entry name" value="THAP DOMAIN-CONTAINING"/>
    <property type="match status" value="1"/>
</dbReference>
<gene>
    <name evidence="8" type="ORF">ONE63_000049</name>
</gene>
<dbReference type="SUPFAM" id="SSF57716">
    <property type="entry name" value="Glucocorticoid receptor-like (DNA-binding domain)"/>
    <property type="match status" value="1"/>
</dbReference>
<comment type="caution">
    <text evidence="8">The sequence shown here is derived from an EMBL/GenBank/DDBJ whole genome shotgun (WGS) entry which is preliminary data.</text>
</comment>
<keyword evidence="9" id="KW-1185">Reference proteome</keyword>
<keyword evidence="3" id="KW-0862">Zinc</keyword>
<dbReference type="PANTHER" id="PTHR46600:SF11">
    <property type="entry name" value="THAP DOMAIN-CONTAINING PROTEIN 10"/>
    <property type="match status" value="1"/>
</dbReference>
<evidence type="ECO:0000259" key="7">
    <source>
        <dbReference type="PROSITE" id="PS50950"/>
    </source>
</evidence>
<feature type="domain" description="THAP-type" evidence="7">
    <location>
        <begin position="1"/>
        <end position="83"/>
    </location>
</feature>
<dbReference type="EMBL" id="JAPTSV010000001">
    <property type="protein sequence ID" value="KAJ1531368.1"/>
    <property type="molecule type" value="Genomic_DNA"/>
</dbReference>
<dbReference type="Pfam" id="PF05485">
    <property type="entry name" value="THAP"/>
    <property type="match status" value="1"/>
</dbReference>
<reference evidence="8" key="1">
    <citation type="submission" date="2022-12" db="EMBL/GenBank/DDBJ databases">
        <title>Chromosome-level genome assembly of the bean flower thrips Megalurothrips usitatus.</title>
        <authorList>
            <person name="Ma L."/>
            <person name="Liu Q."/>
            <person name="Li H."/>
            <person name="Cai W."/>
        </authorList>
    </citation>
    <scope>NUCLEOTIDE SEQUENCE</scope>
    <source>
        <strain evidence="8">Cailab_2022a</strain>
    </source>
</reference>
<evidence type="ECO:0000256" key="3">
    <source>
        <dbReference type="ARBA" id="ARBA00022833"/>
    </source>
</evidence>
<keyword evidence="4 5" id="KW-0238">DNA-binding</keyword>
<evidence type="ECO:0000313" key="9">
    <source>
        <dbReference type="Proteomes" id="UP001075354"/>
    </source>
</evidence>
<dbReference type="InterPro" id="IPR006612">
    <property type="entry name" value="THAP_Znf"/>
</dbReference>
<evidence type="ECO:0000256" key="1">
    <source>
        <dbReference type="ARBA" id="ARBA00022723"/>
    </source>
</evidence>
<organism evidence="8 9">
    <name type="scientific">Megalurothrips usitatus</name>
    <name type="common">bean blossom thrips</name>
    <dbReference type="NCBI Taxonomy" id="439358"/>
    <lineage>
        <taxon>Eukaryota</taxon>
        <taxon>Metazoa</taxon>
        <taxon>Ecdysozoa</taxon>
        <taxon>Arthropoda</taxon>
        <taxon>Hexapoda</taxon>
        <taxon>Insecta</taxon>
        <taxon>Pterygota</taxon>
        <taxon>Neoptera</taxon>
        <taxon>Paraneoptera</taxon>
        <taxon>Thysanoptera</taxon>
        <taxon>Terebrantia</taxon>
        <taxon>Thripoidea</taxon>
        <taxon>Thripidae</taxon>
        <taxon>Megalurothrips</taxon>
    </lineage>
</organism>
<name>A0AAV7Y264_9NEOP</name>
<dbReference type="PROSITE" id="PS50950">
    <property type="entry name" value="ZF_THAP"/>
    <property type="match status" value="1"/>
</dbReference>
<feature type="region of interest" description="Disordered" evidence="6">
    <location>
        <begin position="92"/>
        <end position="142"/>
    </location>
</feature>
<sequence>MGGWKCAVVNCGNTRKNPQLRFHRIPLDHRCQAWIDFCGNPALNGLTRKELHSFCVCSGHFRDADYNSARKTSLRHDACPTIEHVAGGVDGAAHVPHAEDDPDDPGPSFSNPDDSRGSLDKHHEDTHPVGTSGVTVPDHDYCPPVATKDHDYDHRVAMQNSEADSAFSDCWGDISMELMADNTMDFSDLSEGDKDKL</sequence>
<evidence type="ECO:0000256" key="4">
    <source>
        <dbReference type="ARBA" id="ARBA00023125"/>
    </source>
</evidence>
<feature type="compositionally biased region" description="Basic and acidic residues" evidence="6">
    <location>
        <begin position="113"/>
        <end position="127"/>
    </location>
</feature>
<evidence type="ECO:0000256" key="2">
    <source>
        <dbReference type="ARBA" id="ARBA00022771"/>
    </source>
</evidence>
<keyword evidence="1" id="KW-0479">Metal-binding</keyword>
<dbReference type="AlphaFoldDB" id="A0AAV7Y264"/>
<dbReference type="Proteomes" id="UP001075354">
    <property type="component" value="Chromosome 1"/>
</dbReference>
<evidence type="ECO:0000313" key="8">
    <source>
        <dbReference type="EMBL" id="KAJ1531368.1"/>
    </source>
</evidence>
<evidence type="ECO:0000256" key="5">
    <source>
        <dbReference type="PROSITE-ProRule" id="PRU00309"/>
    </source>
</evidence>
<proteinExistence type="predicted"/>
<dbReference type="SMART" id="SM00980">
    <property type="entry name" value="THAP"/>
    <property type="match status" value="1"/>
</dbReference>
<protein>
    <recommendedName>
        <fullName evidence="7">THAP-type domain-containing protein</fullName>
    </recommendedName>
</protein>
<evidence type="ECO:0000256" key="6">
    <source>
        <dbReference type="SAM" id="MobiDB-lite"/>
    </source>
</evidence>
<accession>A0AAV7Y264</accession>
<dbReference type="InterPro" id="IPR026516">
    <property type="entry name" value="THAP1/10"/>
</dbReference>
<keyword evidence="2 5" id="KW-0863">Zinc-finger</keyword>
<dbReference type="GO" id="GO:0043565">
    <property type="term" value="F:sequence-specific DNA binding"/>
    <property type="evidence" value="ECO:0007669"/>
    <property type="project" value="InterPro"/>
</dbReference>